<sequence>GVKAADKDWKVWLRPRLPRENSFDGEPVSRIFKTSFKMFVVTGACTPRVITTGGLNTEGRHLPARASKNAQRVTKDVKSCSVRSLSEKTSAAEKLVRQAMLAGSIAVAAPSGAWAEEAASTTPQLLNPFAGISKAEVIILVAPVILYSLFSIVRIANPSVKLNDVLFGIAATAVFGNIFS</sequence>
<gene>
    <name evidence="2" type="ORF">TSPGSL018_22197</name>
</gene>
<proteinExistence type="predicted"/>
<keyword evidence="1" id="KW-1133">Transmembrane helix</keyword>
<accession>A0A061RYA6</accession>
<feature type="non-terminal residue" evidence="2">
    <location>
        <position position="180"/>
    </location>
</feature>
<protein>
    <submittedName>
        <fullName evidence="2">Uncharacterized protein</fullName>
    </submittedName>
</protein>
<feature type="transmembrane region" description="Helical" evidence="1">
    <location>
        <begin position="137"/>
        <end position="156"/>
    </location>
</feature>
<feature type="non-terminal residue" evidence="2">
    <location>
        <position position="1"/>
    </location>
</feature>
<name>A0A061RYA6_9CHLO</name>
<evidence type="ECO:0000313" key="2">
    <source>
        <dbReference type="EMBL" id="JAC75739.1"/>
    </source>
</evidence>
<keyword evidence="1" id="KW-0812">Transmembrane</keyword>
<organism evidence="2">
    <name type="scientific">Tetraselmis sp. GSL018</name>
    <dbReference type="NCBI Taxonomy" id="582737"/>
    <lineage>
        <taxon>Eukaryota</taxon>
        <taxon>Viridiplantae</taxon>
        <taxon>Chlorophyta</taxon>
        <taxon>core chlorophytes</taxon>
        <taxon>Chlorodendrophyceae</taxon>
        <taxon>Chlorodendrales</taxon>
        <taxon>Chlorodendraceae</taxon>
        <taxon>Tetraselmis</taxon>
    </lineage>
</organism>
<evidence type="ECO:0000256" key="1">
    <source>
        <dbReference type="SAM" id="Phobius"/>
    </source>
</evidence>
<dbReference type="AlphaFoldDB" id="A0A061RYA6"/>
<keyword evidence="1" id="KW-0472">Membrane</keyword>
<dbReference type="EMBL" id="GBEZ01009882">
    <property type="protein sequence ID" value="JAC75739.1"/>
    <property type="molecule type" value="Transcribed_RNA"/>
</dbReference>
<reference evidence="2" key="1">
    <citation type="submission" date="2014-05" db="EMBL/GenBank/DDBJ databases">
        <title>The transcriptome of the halophilic microalga Tetraselmis sp. GSL018 isolated from the Great Salt Lake, Utah.</title>
        <authorList>
            <person name="Jinkerson R.E."/>
            <person name="D'Adamo S."/>
            <person name="Posewitz M.C."/>
        </authorList>
    </citation>
    <scope>NUCLEOTIDE SEQUENCE</scope>
    <source>
        <strain evidence="2">GSL018</strain>
    </source>
</reference>